<keyword evidence="1" id="KW-0472">Membrane</keyword>
<dbReference type="Proteomes" id="UP000192257">
    <property type="component" value="Unassembled WGS sequence"/>
</dbReference>
<dbReference type="OrthoDB" id="270348at2759"/>
<feature type="transmembrane region" description="Helical" evidence="1">
    <location>
        <begin position="124"/>
        <end position="151"/>
    </location>
</feature>
<name>A0A1X0NP05_9TRYP</name>
<keyword evidence="1" id="KW-0812">Transmembrane</keyword>
<feature type="transmembrane region" description="Helical" evidence="1">
    <location>
        <begin position="89"/>
        <end position="112"/>
    </location>
</feature>
<gene>
    <name evidence="2" type="ORF">TM35_000291200</name>
</gene>
<protein>
    <recommendedName>
        <fullName evidence="4">Transmembrane protein</fullName>
    </recommendedName>
</protein>
<dbReference type="RefSeq" id="XP_028880304.1">
    <property type="nucleotide sequence ID" value="XM_029028277.1"/>
</dbReference>
<keyword evidence="3" id="KW-1185">Reference proteome</keyword>
<reference evidence="2 3" key="1">
    <citation type="submission" date="2017-03" db="EMBL/GenBank/DDBJ databases">
        <title>An alternative strategy for trypanosome survival in the mammalian bloodstream revealed through genome and transcriptome analysis of the ubiquitous bovine parasite Trypanosoma (Megatrypanum) theileri.</title>
        <authorList>
            <person name="Kelly S."/>
            <person name="Ivens A."/>
            <person name="Mott A."/>
            <person name="O'Neill E."/>
            <person name="Emms D."/>
            <person name="Macleod O."/>
            <person name="Voorheis P."/>
            <person name="Matthews J."/>
            <person name="Matthews K."/>
            <person name="Carrington M."/>
        </authorList>
    </citation>
    <scope>NUCLEOTIDE SEQUENCE [LARGE SCALE GENOMIC DNA]</scope>
    <source>
        <strain evidence="2">Edinburgh</strain>
    </source>
</reference>
<organism evidence="2 3">
    <name type="scientific">Trypanosoma theileri</name>
    <dbReference type="NCBI Taxonomy" id="67003"/>
    <lineage>
        <taxon>Eukaryota</taxon>
        <taxon>Discoba</taxon>
        <taxon>Euglenozoa</taxon>
        <taxon>Kinetoplastea</taxon>
        <taxon>Metakinetoplastina</taxon>
        <taxon>Trypanosomatida</taxon>
        <taxon>Trypanosomatidae</taxon>
        <taxon>Trypanosoma</taxon>
    </lineage>
</organism>
<keyword evidence="1" id="KW-1133">Transmembrane helix</keyword>
<accession>A0A1X0NP05</accession>
<proteinExistence type="predicted"/>
<dbReference type="AlphaFoldDB" id="A0A1X0NP05"/>
<dbReference type="GeneID" id="39988057"/>
<comment type="caution">
    <text evidence="2">The sequence shown here is derived from an EMBL/GenBank/DDBJ whole genome shotgun (WGS) entry which is preliminary data.</text>
</comment>
<evidence type="ECO:0000313" key="2">
    <source>
        <dbReference type="EMBL" id="ORC86238.1"/>
    </source>
</evidence>
<dbReference type="EMBL" id="NBCO01000029">
    <property type="protein sequence ID" value="ORC86238.1"/>
    <property type="molecule type" value="Genomic_DNA"/>
</dbReference>
<evidence type="ECO:0000313" key="3">
    <source>
        <dbReference type="Proteomes" id="UP000192257"/>
    </source>
</evidence>
<evidence type="ECO:0000256" key="1">
    <source>
        <dbReference type="SAM" id="Phobius"/>
    </source>
</evidence>
<sequence length="152" mass="17400">MFRLVLSTRNNGMVRCAFPALTMALRQGHHAQTHHDFSDCFTRKLTPEEEEILQIQQDRRKVSAVVPGKMFMRHWIAAEQSTVSVVNRVMSGIIAVFLMLWACCYATMGYNGHNCAHVAGWTFIAYWVVLHTHCMTLIPVFITIAMLQLLFN</sequence>
<dbReference type="VEuPathDB" id="TriTrypDB:TM35_000291200"/>
<evidence type="ECO:0008006" key="4">
    <source>
        <dbReference type="Google" id="ProtNLM"/>
    </source>
</evidence>